<gene>
    <name evidence="7" type="ORF">MNBD_GAMMA07-349</name>
</gene>
<evidence type="ECO:0000256" key="1">
    <source>
        <dbReference type="ARBA" id="ARBA00001541"/>
    </source>
</evidence>
<dbReference type="PANTHER" id="PTHR24422:SF19">
    <property type="entry name" value="CHEMOTAXIS PROTEIN METHYLTRANSFERASE"/>
    <property type="match status" value="1"/>
</dbReference>
<evidence type="ECO:0000259" key="6">
    <source>
        <dbReference type="PROSITE" id="PS50123"/>
    </source>
</evidence>
<keyword evidence="3 7" id="KW-0489">Methyltransferase</keyword>
<dbReference type="PROSITE" id="PS50123">
    <property type="entry name" value="CHER"/>
    <property type="match status" value="1"/>
</dbReference>
<dbReference type="EC" id="2.1.1.80" evidence="2"/>
<dbReference type="PRINTS" id="PR00996">
    <property type="entry name" value="CHERMTFRASE"/>
</dbReference>
<dbReference type="PIRSF" id="PIRSF000410">
    <property type="entry name" value="CheR"/>
    <property type="match status" value="1"/>
</dbReference>
<dbReference type="Pfam" id="PF03705">
    <property type="entry name" value="CheR_N"/>
    <property type="match status" value="1"/>
</dbReference>
<feature type="domain" description="CheR-type methyltransferase" evidence="6">
    <location>
        <begin position="31"/>
        <end position="307"/>
    </location>
</feature>
<dbReference type="PANTHER" id="PTHR24422">
    <property type="entry name" value="CHEMOTAXIS PROTEIN METHYLTRANSFERASE"/>
    <property type="match status" value="1"/>
</dbReference>
<comment type="catalytic activity">
    <reaction evidence="1">
        <text>L-glutamyl-[protein] + S-adenosyl-L-methionine = [protein]-L-glutamate 5-O-methyl ester + S-adenosyl-L-homocysteine</text>
        <dbReference type="Rhea" id="RHEA:24452"/>
        <dbReference type="Rhea" id="RHEA-COMP:10208"/>
        <dbReference type="Rhea" id="RHEA-COMP:10311"/>
        <dbReference type="ChEBI" id="CHEBI:29973"/>
        <dbReference type="ChEBI" id="CHEBI:57856"/>
        <dbReference type="ChEBI" id="CHEBI:59789"/>
        <dbReference type="ChEBI" id="CHEBI:82795"/>
        <dbReference type="EC" id="2.1.1.80"/>
    </reaction>
</comment>
<dbReference type="Pfam" id="PF01739">
    <property type="entry name" value="CheR"/>
    <property type="match status" value="1"/>
</dbReference>
<dbReference type="SUPFAM" id="SSF47757">
    <property type="entry name" value="Chemotaxis receptor methyltransferase CheR, N-terminal domain"/>
    <property type="match status" value="1"/>
</dbReference>
<sequence>MRSFPDGNVPEHKFIEGIVVNSILASKEINFEEKEFPFTDKDFNFIQNLVGERTGIVLSDIKRTMVYSRVVRRIRKLGVSGFTEYCRLLKDGDESELIEFTNAITTNLTSFFREPHHFEYLTKTVLPELERKKCDKRIRIWSAGCSSGEEPYSIAMTVHNYFKNKSGWDIKILASDLDYEMVERAASGVYKEDRVTGLNKKHLNNYVKKGKGKLEGSVKMDKCLMNMITFKQLNLLHDWPIKGPFDFMFCRNVVIYFNKDTQKVLFDRYADLLPDNAPLFIGHSESLFKVTKKFKLIGQTIYRKGNNK</sequence>
<dbReference type="Gene3D" id="1.10.155.10">
    <property type="entry name" value="Chemotaxis receptor methyltransferase CheR, N-terminal domain"/>
    <property type="match status" value="1"/>
</dbReference>
<evidence type="ECO:0000256" key="2">
    <source>
        <dbReference type="ARBA" id="ARBA00012534"/>
    </source>
</evidence>
<dbReference type="EMBL" id="UOFF01000057">
    <property type="protein sequence ID" value="VAW54339.1"/>
    <property type="molecule type" value="Genomic_DNA"/>
</dbReference>
<name>A0A3B0WYN7_9ZZZZ</name>
<dbReference type="InterPro" id="IPR000780">
    <property type="entry name" value="CheR_MeTrfase"/>
</dbReference>
<reference evidence="7" key="1">
    <citation type="submission" date="2018-06" db="EMBL/GenBank/DDBJ databases">
        <authorList>
            <person name="Zhirakovskaya E."/>
        </authorList>
    </citation>
    <scope>NUCLEOTIDE SEQUENCE</scope>
</reference>
<dbReference type="AlphaFoldDB" id="A0A3B0WYN7"/>
<evidence type="ECO:0000256" key="5">
    <source>
        <dbReference type="ARBA" id="ARBA00022691"/>
    </source>
</evidence>
<dbReference type="Gene3D" id="3.40.50.150">
    <property type="entry name" value="Vaccinia Virus protein VP39"/>
    <property type="match status" value="1"/>
</dbReference>
<dbReference type="InterPro" id="IPR036804">
    <property type="entry name" value="CheR_N_sf"/>
</dbReference>
<evidence type="ECO:0000313" key="7">
    <source>
        <dbReference type="EMBL" id="VAW54339.1"/>
    </source>
</evidence>
<dbReference type="InterPro" id="IPR026024">
    <property type="entry name" value="Chemotaxis_MeTrfase_CheR"/>
</dbReference>
<accession>A0A3B0WYN7</accession>
<protein>
    <recommendedName>
        <fullName evidence="2">protein-glutamate O-methyltransferase</fullName>
        <ecNumber evidence="2">2.1.1.80</ecNumber>
    </recommendedName>
</protein>
<dbReference type="GO" id="GO:0032259">
    <property type="term" value="P:methylation"/>
    <property type="evidence" value="ECO:0007669"/>
    <property type="project" value="UniProtKB-KW"/>
</dbReference>
<dbReference type="InterPro" id="IPR050903">
    <property type="entry name" value="Bact_Chemotaxis_MeTrfase"/>
</dbReference>
<keyword evidence="4 7" id="KW-0808">Transferase</keyword>
<dbReference type="InterPro" id="IPR029063">
    <property type="entry name" value="SAM-dependent_MTases_sf"/>
</dbReference>
<organism evidence="7">
    <name type="scientific">hydrothermal vent metagenome</name>
    <dbReference type="NCBI Taxonomy" id="652676"/>
    <lineage>
        <taxon>unclassified sequences</taxon>
        <taxon>metagenomes</taxon>
        <taxon>ecological metagenomes</taxon>
    </lineage>
</organism>
<dbReference type="SUPFAM" id="SSF53335">
    <property type="entry name" value="S-adenosyl-L-methionine-dependent methyltransferases"/>
    <property type="match status" value="1"/>
</dbReference>
<evidence type="ECO:0000256" key="3">
    <source>
        <dbReference type="ARBA" id="ARBA00022603"/>
    </source>
</evidence>
<dbReference type="InterPro" id="IPR022641">
    <property type="entry name" value="CheR_N"/>
</dbReference>
<keyword evidence="5" id="KW-0949">S-adenosyl-L-methionine</keyword>
<proteinExistence type="predicted"/>
<dbReference type="SMART" id="SM00138">
    <property type="entry name" value="MeTrc"/>
    <property type="match status" value="1"/>
</dbReference>
<dbReference type="GO" id="GO:0008983">
    <property type="term" value="F:protein-glutamate O-methyltransferase activity"/>
    <property type="evidence" value="ECO:0007669"/>
    <property type="project" value="UniProtKB-EC"/>
</dbReference>
<dbReference type="InterPro" id="IPR022642">
    <property type="entry name" value="CheR_C"/>
</dbReference>
<evidence type="ECO:0000256" key="4">
    <source>
        <dbReference type="ARBA" id="ARBA00022679"/>
    </source>
</evidence>